<dbReference type="GO" id="GO:0050660">
    <property type="term" value="F:flavin adenine dinucleotide binding"/>
    <property type="evidence" value="ECO:0007669"/>
    <property type="project" value="InterPro"/>
</dbReference>
<evidence type="ECO:0000256" key="5">
    <source>
        <dbReference type="RuleBase" id="RU003968"/>
    </source>
</evidence>
<evidence type="ECO:0000313" key="7">
    <source>
        <dbReference type="EMBL" id="THH16396.1"/>
    </source>
</evidence>
<dbReference type="Proteomes" id="UP000310158">
    <property type="component" value="Unassembled WGS sequence"/>
</dbReference>
<dbReference type="Pfam" id="PF05199">
    <property type="entry name" value="GMC_oxred_C"/>
    <property type="match status" value="1"/>
</dbReference>
<accession>A0A4S4LV32</accession>
<evidence type="ECO:0000259" key="6">
    <source>
        <dbReference type="PROSITE" id="PS00623"/>
    </source>
</evidence>
<dbReference type="InterPro" id="IPR036188">
    <property type="entry name" value="FAD/NAD-bd_sf"/>
</dbReference>
<dbReference type="Gene3D" id="3.30.560.10">
    <property type="entry name" value="Glucose Oxidase, domain 3"/>
    <property type="match status" value="2"/>
</dbReference>
<evidence type="ECO:0000256" key="4">
    <source>
        <dbReference type="ARBA" id="ARBA00022827"/>
    </source>
</evidence>
<dbReference type="EMBL" id="SGPL01000160">
    <property type="protein sequence ID" value="THH16396.1"/>
    <property type="molecule type" value="Genomic_DNA"/>
</dbReference>
<evidence type="ECO:0000256" key="1">
    <source>
        <dbReference type="ARBA" id="ARBA00001974"/>
    </source>
</evidence>
<dbReference type="Pfam" id="PF00732">
    <property type="entry name" value="GMC_oxred_N"/>
    <property type="match status" value="1"/>
</dbReference>
<comment type="similarity">
    <text evidence="2 5">Belongs to the GMC oxidoreductase family.</text>
</comment>
<name>A0A4S4LV32_9AGAM</name>
<sequence>MTTSSLAVNAIFSFINTLLISGSSAGAGGLVVANRLSEDADVEVLLIEAGVDSADLDDIAIPFFDVTLSPKKINNWNFTTTKQSGLNDRTINYPRGKLLGGSTSINYMIYSRGSADEFDRYARVTGDDGWSWDALQPYIKKLKHTMQWHERIVPPADGHNTTGQIDMSAHGRFGPLGVSLPGYPFGIDSNTIGIGWTQNMVEKGARVSSSTAYIQPYIRRENFDILINTQATKLIQTGVERGKPAFRGVQFATGKYAWHYKEAILSAGVFGSPQLLMLSDIGHASQLASFIDHPLLSNVYEVNATGTVTADDLSQNVTFPTQELAEWYSNRQGFYTLAISNHIGWFRLPEDVSIFATEADPSLVHVQDKYVIGPYGDLAAAETDEEIEAYAAANTATFNHPLGTASMGQAGEPELGKGVVNPDLTVKGVKGLRVVDGSVRFVPAAAPQAAIYIIAERAADLIKEAKKCRTHRC</sequence>
<organism evidence="7 8">
    <name type="scientific">Bondarzewia mesenterica</name>
    <dbReference type="NCBI Taxonomy" id="1095465"/>
    <lineage>
        <taxon>Eukaryota</taxon>
        <taxon>Fungi</taxon>
        <taxon>Dikarya</taxon>
        <taxon>Basidiomycota</taxon>
        <taxon>Agaricomycotina</taxon>
        <taxon>Agaricomycetes</taxon>
        <taxon>Russulales</taxon>
        <taxon>Bondarzewiaceae</taxon>
        <taxon>Bondarzewia</taxon>
    </lineage>
</organism>
<comment type="caution">
    <text evidence="7">The sequence shown here is derived from an EMBL/GenBank/DDBJ whole genome shotgun (WGS) entry which is preliminary data.</text>
</comment>
<keyword evidence="4 5" id="KW-0274">FAD</keyword>
<keyword evidence="3 5" id="KW-0285">Flavoprotein</keyword>
<evidence type="ECO:0000256" key="2">
    <source>
        <dbReference type="ARBA" id="ARBA00010790"/>
    </source>
</evidence>
<dbReference type="InterPro" id="IPR000172">
    <property type="entry name" value="GMC_OxRdtase_N"/>
</dbReference>
<dbReference type="GO" id="GO:0016614">
    <property type="term" value="F:oxidoreductase activity, acting on CH-OH group of donors"/>
    <property type="evidence" value="ECO:0007669"/>
    <property type="project" value="InterPro"/>
</dbReference>
<dbReference type="PIRSF" id="PIRSF000137">
    <property type="entry name" value="Alcohol_oxidase"/>
    <property type="match status" value="1"/>
</dbReference>
<dbReference type="PANTHER" id="PTHR11552:SF147">
    <property type="entry name" value="CHOLINE DEHYDROGENASE, MITOCHONDRIAL"/>
    <property type="match status" value="1"/>
</dbReference>
<keyword evidence="8" id="KW-1185">Reference proteome</keyword>
<dbReference type="InterPro" id="IPR012132">
    <property type="entry name" value="GMC_OxRdtase"/>
</dbReference>
<evidence type="ECO:0000313" key="8">
    <source>
        <dbReference type="Proteomes" id="UP000310158"/>
    </source>
</evidence>
<gene>
    <name evidence="7" type="ORF">EW146_g4235</name>
</gene>
<evidence type="ECO:0000256" key="3">
    <source>
        <dbReference type="ARBA" id="ARBA00022630"/>
    </source>
</evidence>
<dbReference type="AlphaFoldDB" id="A0A4S4LV32"/>
<protein>
    <recommendedName>
        <fullName evidence="6">Glucose-methanol-choline oxidoreductase N-terminal domain-containing protein</fullName>
    </recommendedName>
</protein>
<feature type="domain" description="Glucose-methanol-choline oxidoreductase N-terminal" evidence="6">
    <location>
        <begin position="96"/>
        <end position="119"/>
    </location>
</feature>
<dbReference type="PROSITE" id="PS00623">
    <property type="entry name" value="GMC_OXRED_1"/>
    <property type="match status" value="1"/>
</dbReference>
<dbReference type="InterPro" id="IPR007867">
    <property type="entry name" value="GMC_OxRtase_C"/>
</dbReference>
<dbReference type="PANTHER" id="PTHR11552">
    <property type="entry name" value="GLUCOSE-METHANOL-CHOLINE GMC OXIDOREDUCTASE"/>
    <property type="match status" value="1"/>
</dbReference>
<dbReference type="Gene3D" id="3.50.50.60">
    <property type="entry name" value="FAD/NAD(P)-binding domain"/>
    <property type="match status" value="2"/>
</dbReference>
<comment type="cofactor">
    <cofactor evidence="1">
        <name>FAD</name>
        <dbReference type="ChEBI" id="CHEBI:57692"/>
    </cofactor>
</comment>
<proteinExistence type="inferred from homology"/>
<reference evidence="7 8" key="1">
    <citation type="submission" date="2019-02" db="EMBL/GenBank/DDBJ databases">
        <title>Genome sequencing of the rare red list fungi Bondarzewia mesenterica.</title>
        <authorList>
            <person name="Buettner E."/>
            <person name="Kellner H."/>
        </authorList>
    </citation>
    <scope>NUCLEOTIDE SEQUENCE [LARGE SCALE GENOMIC DNA]</scope>
    <source>
        <strain evidence="7 8">DSM 108281</strain>
    </source>
</reference>
<dbReference type="OrthoDB" id="269227at2759"/>
<dbReference type="SUPFAM" id="SSF51905">
    <property type="entry name" value="FAD/NAD(P)-binding domain"/>
    <property type="match status" value="1"/>
</dbReference>